<dbReference type="AlphaFoldDB" id="A0A2K8UG28"/>
<dbReference type="GO" id="GO:0004519">
    <property type="term" value="F:endonuclease activity"/>
    <property type="evidence" value="ECO:0007669"/>
    <property type="project" value="UniProtKB-KW"/>
</dbReference>
<dbReference type="EC" id="3.1.-.-" evidence="6"/>
<dbReference type="NCBIfam" id="TIGR00632">
    <property type="entry name" value="vsr"/>
    <property type="match status" value="1"/>
</dbReference>
<dbReference type="GO" id="GO:0006298">
    <property type="term" value="P:mismatch repair"/>
    <property type="evidence" value="ECO:0007669"/>
    <property type="project" value="UniProtKB-UniRule"/>
</dbReference>
<dbReference type="REBASE" id="226297">
    <property type="entry name" value="V.Tsy16TORF28650P"/>
</dbReference>
<dbReference type="OrthoDB" id="9801520at2"/>
<dbReference type="InterPro" id="IPR007569">
    <property type="entry name" value="DUF559"/>
</dbReference>
<evidence type="ECO:0000313" key="9">
    <source>
        <dbReference type="Proteomes" id="UP000232638"/>
    </source>
</evidence>
<dbReference type="PIRSF" id="PIRSF018267">
    <property type="entry name" value="VSR_endonuc"/>
    <property type="match status" value="1"/>
</dbReference>
<dbReference type="InterPro" id="IPR004603">
    <property type="entry name" value="DNA_mismatch_endonuc_vsr"/>
</dbReference>
<dbReference type="Proteomes" id="UP000232638">
    <property type="component" value="Chromosome"/>
</dbReference>
<dbReference type="Pfam" id="PF04480">
    <property type="entry name" value="DUF559"/>
    <property type="match status" value="1"/>
</dbReference>
<evidence type="ECO:0000313" key="8">
    <source>
        <dbReference type="EMBL" id="AUB84510.1"/>
    </source>
</evidence>
<evidence type="ECO:0000256" key="3">
    <source>
        <dbReference type="ARBA" id="ARBA00022763"/>
    </source>
</evidence>
<keyword evidence="9" id="KW-1185">Reference proteome</keyword>
<evidence type="ECO:0000256" key="2">
    <source>
        <dbReference type="ARBA" id="ARBA00022759"/>
    </source>
</evidence>
<evidence type="ECO:0000256" key="6">
    <source>
        <dbReference type="PIRNR" id="PIRNR018267"/>
    </source>
</evidence>
<keyword evidence="2 6" id="KW-0255">Endonuclease</keyword>
<keyword evidence="3 6" id="KW-0227">DNA damage</keyword>
<name>A0A2K8UG28_9GAMM</name>
<organism evidence="8 9">
    <name type="scientific">Candidatus Thiodictyon syntrophicum</name>
    <dbReference type="NCBI Taxonomy" id="1166950"/>
    <lineage>
        <taxon>Bacteria</taxon>
        <taxon>Pseudomonadati</taxon>
        <taxon>Pseudomonadota</taxon>
        <taxon>Gammaproteobacteria</taxon>
        <taxon>Chromatiales</taxon>
        <taxon>Chromatiaceae</taxon>
        <taxon>Thiodictyon</taxon>
    </lineage>
</organism>
<keyword evidence="1 6" id="KW-0540">Nuclease</keyword>
<proteinExistence type="inferred from homology"/>
<keyword evidence="5 6" id="KW-0234">DNA repair</keyword>
<evidence type="ECO:0000256" key="4">
    <source>
        <dbReference type="ARBA" id="ARBA00022801"/>
    </source>
</evidence>
<dbReference type="GO" id="GO:0016787">
    <property type="term" value="F:hydrolase activity"/>
    <property type="evidence" value="ECO:0007669"/>
    <property type="project" value="UniProtKB-KW"/>
</dbReference>
<feature type="domain" description="DUF559" evidence="7">
    <location>
        <begin position="97"/>
        <end position="137"/>
    </location>
</feature>
<dbReference type="InterPro" id="IPR011335">
    <property type="entry name" value="Restrct_endonuc-II-like"/>
</dbReference>
<evidence type="ECO:0000259" key="7">
    <source>
        <dbReference type="Pfam" id="PF04480"/>
    </source>
</evidence>
<keyword evidence="4 6" id="KW-0378">Hydrolase</keyword>
<protein>
    <recommendedName>
        <fullName evidence="6">Very short patch repair endonuclease</fullName>
        <ecNumber evidence="6">3.1.-.-</ecNumber>
    </recommendedName>
</protein>
<dbReference type="KEGG" id="tsy:THSYN_28655"/>
<dbReference type="SUPFAM" id="SSF52980">
    <property type="entry name" value="Restriction endonuclease-like"/>
    <property type="match status" value="1"/>
</dbReference>
<dbReference type="Pfam" id="PF03852">
    <property type="entry name" value="Vsr"/>
    <property type="match status" value="1"/>
</dbReference>
<dbReference type="Gene3D" id="3.40.960.10">
    <property type="entry name" value="VSR Endonuclease"/>
    <property type="match status" value="1"/>
</dbReference>
<evidence type="ECO:0000256" key="5">
    <source>
        <dbReference type="ARBA" id="ARBA00023204"/>
    </source>
</evidence>
<comment type="similarity">
    <text evidence="6">Belongs to the vsr family.</text>
</comment>
<reference evidence="8 9" key="1">
    <citation type="submission" date="2017-03" db="EMBL/GenBank/DDBJ databases">
        <title>Complete genome sequence of Candidatus 'Thiodictyon syntrophicum' sp. nov. strain Cad16T, a photolithoautotroph purple sulfur bacterium isolated from an alpine meromictic lake.</title>
        <authorList>
            <person name="Luedin S.M."/>
            <person name="Pothier J.F."/>
            <person name="Danza F."/>
            <person name="Storelli N."/>
            <person name="Wittwer M."/>
            <person name="Tonolla M."/>
        </authorList>
    </citation>
    <scope>NUCLEOTIDE SEQUENCE [LARGE SCALE GENOMIC DNA]</scope>
    <source>
        <strain evidence="8 9">Cad16T</strain>
    </source>
</reference>
<evidence type="ECO:0000256" key="1">
    <source>
        <dbReference type="ARBA" id="ARBA00022722"/>
    </source>
</evidence>
<dbReference type="CDD" id="cd00221">
    <property type="entry name" value="Vsr"/>
    <property type="match status" value="1"/>
</dbReference>
<gene>
    <name evidence="8" type="ORF">THSYN_28655</name>
</gene>
<comment type="function">
    <text evidence="6">May nick specific sequences that contain T:G mispairs resulting from m5C-deamination.</text>
</comment>
<accession>A0A2K8UG28</accession>
<dbReference type="EMBL" id="CP020370">
    <property type="protein sequence ID" value="AUB84510.1"/>
    <property type="molecule type" value="Genomic_DNA"/>
</dbReference>
<sequence>MGDSALADVLTDKQRSRCMSRNRGRDTGPEVVLRKALWQKGLRYRISYPLPGRPDLVFVAARLAIFVDGCFWHGCPIHYQAPENNSQFWKRKIERTIERDREVEDSLTSVGWQVLRLWEHEVRTDTSACVERIAVRLAHKGNSKPI</sequence>